<name>A0AAN6GKR6_9BASI</name>
<dbReference type="AlphaFoldDB" id="A0AAN6GKR6"/>
<protein>
    <submittedName>
        <fullName evidence="2">Uncharacterized protein</fullName>
    </submittedName>
</protein>
<keyword evidence="1" id="KW-0732">Signal</keyword>
<evidence type="ECO:0000313" key="2">
    <source>
        <dbReference type="EMBL" id="KAK0544671.1"/>
    </source>
</evidence>
<keyword evidence="3" id="KW-1185">Reference proteome</keyword>
<proteinExistence type="predicted"/>
<organism evidence="2 3">
    <name type="scientific">Tilletia horrida</name>
    <dbReference type="NCBI Taxonomy" id="155126"/>
    <lineage>
        <taxon>Eukaryota</taxon>
        <taxon>Fungi</taxon>
        <taxon>Dikarya</taxon>
        <taxon>Basidiomycota</taxon>
        <taxon>Ustilaginomycotina</taxon>
        <taxon>Exobasidiomycetes</taxon>
        <taxon>Tilletiales</taxon>
        <taxon>Tilletiaceae</taxon>
        <taxon>Tilletia</taxon>
    </lineage>
</organism>
<comment type="caution">
    <text evidence="2">The sequence shown here is derived from an EMBL/GenBank/DDBJ whole genome shotgun (WGS) entry which is preliminary data.</text>
</comment>
<gene>
    <name evidence="2" type="ORF">OC846_005974</name>
</gene>
<evidence type="ECO:0000313" key="3">
    <source>
        <dbReference type="Proteomes" id="UP001176517"/>
    </source>
</evidence>
<reference evidence="2" key="1">
    <citation type="journal article" date="2023" name="PhytoFront">
        <title>Draft Genome Resources of Seven Strains of Tilletia horrida, Causal Agent of Kernel Smut of Rice.</title>
        <authorList>
            <person name="Khanal S."/>
            <person name="Antony Babu S."/>
            <person name="Zhou X.G."/>
        </authorList>
    </citation>
    <scope>NUCLEOTIDE SEQUENCE</scope>
    <source>
        <strain evidence="2">TX6</strain>
    </source>
</reference>
<sequence length="411" mass="41605">MKLLLGSVLALASSTLAITNGPYNIGASSSGFETAVLNTTIFCNVSFSGLKMRDFSVQLGVDAILPSSVDTNQPFNIAARARLVLDRRFSFFSYGFGNRAFDGNVTKFIVNAAGSSPSSTNVVKDGVIPIPRTTWVNNVTTPFEIPVSSSAITLGPFKSAQANSNIVLSFGELNMTLQSYNTTGGPSFLIYNVTCPAQSHPALLGSVAVGGSGSTTAIKPQNTGSIPIIPANSTAASTGYTYSCSFSGLGSSGVRVSFAGAKGSNAALTAGSTFSVRSVQGNIYSSAALVSLIKSKYSTATDFALTLSNLAFDATNASPATQNGIPSGGLTSSKQSLTSTAVATIPNGAPGTTFGPVSFTAGASGSPSLVSLGAASGSLKIYNGTNTLLATVTFSCPALSPAVPLLAYDGE</sequence>
<dbReference type="EMBL" id="JAPDMZ010000269">
    <property type="protein sequence ID" value="KAK0544671.1"/>
    <property type="molecule type" value="Genomic_DNA"/>
</dbReference>
<feature type="chain" id="PRO_5043034055" evidence="1">
    <location>
        <begin position="18"/>
        <end position="411"/>
    </location>
</feature>
<dbReference type="Proteomes" id="UP001176517">
    <property type="component" value="Unassembled WGS sequence"/>
</dbReference>
<accession>A0AAN6GKR6</accession>
<evidence type="ECO:0000256" key="1">
    <source>
        <dbReference type="SAM" id="SignalP"/>
    </source>
</evidence>
<feature type="signal peptide" evidence="1">
    <location>
        <begin position="1"/>
        <end position="17"/>
    </location>
</feature>